<comment type="subunit">
    <text evidence="6">Homodimer.</text>
</comment>
<evidence type="ECO:0000256" key="4">
    <source>
        <dbReference type="ARBA" id="ARBA00023027"/>
    </source>
</evidence>
<dbReference type="InterPro" id="IPR029039">
    <property type="entry name" value="Flavoprotein-like_sf"/>
</dbReference>
<protein>
    <recommendedName>
        <fullName evidence="6">FMN dependent NADH:quinone oxidoreductase</fullName>
        <ecNumber evidence="6">1.6.5.-</ecNumber>
    </recommendedName>
    <alternativeName>
        <fullName evidence="6">Azo-dye reductase</fullName>
    </alternativeName>
    <alternativeName>
        <fullName evidence="6">FMN-dependent NADH-azo compound oxidoreductase</fullName>
    </alternativeName>
    <alternativeName>
        <fullName evidence="6">FMN-dependent NADH-azoreductase</fullName>
        <ecNumber evidence="6">1.7.1.17</ecNumber>
    </alternativeName>
</protein>
<reference evidence="8 9" key="1">
    <citation type="submission" date="2023-01" db="EMBL/GenBank/DDBJ databases">
        <title>Bacillus changyiensis sp. nov., isolated from a coastal deposit.</title>
        <authorList>
            <person name="Xiao G."/>
            <person name="Lai Q."/>
            <person name="Hu Z."/>
            <person name="Shao Z."/>
        </authorList>
    </citation>
    <scope>NUCLEOTIDE SEQUENCE [LARGE SCALE GENOMIC DNA]</scope>
    <source>
        <strain evidence="8 9">CLL-7-23</strain>
    </source>
</reference>
<evidence type="ECO:0000256" key="1">
    <source>
        <dbReference type="ARBA" id="ARBA00022630"/>
    </source>
</evidence>
<organism evidence="8 9">
    <name type="scientific">Bacillus changyiensis</name>
    <dbReference type="NCBI Taxonomy" id="3004103"/>
    <lineage>
        <taxon>Bacteria</taxon>
        <taxon>Bacillati</taxon>
        <taxon>Bacillota</taxon>
        <taxon>Bacilli</taxon>
        <taxon>Bacillales</taxon>
        <taxon>Bacillaceae</taxon>
        <taxon>Bacillus</taxon>
    </lineage>
</organism>
<dbReference type="InterPro" id="IPR050104">
    <property type="entry name" value="FMN-dep_NADH:Q_OxRdtase_AzoR1"/>
</dbReference>
<dbReference type="RefSeq" id="WP_271341631.1">
    <property type="nucleotide sequence ID" value="NZ_JAQKAB010000010.1"/>
</dbReference>
<comment type="similarity">
    <text evidence="6">Belongs to the azoreductase type 1 family.</text>
</comment>
<dbReference type="SUPFAM" id="SSF52218">
    <property type="entry name" value="Flavoproteins"/>
    <property type="match status" value="1"/>
</dbReference>
<comment type="function">
    <text evidence="6">Also exhibits azoreductase activity. Catalyzes the reductive cleavage of the azo bond in aromatic azo compounds to the corresponding amines.</text>
</comment>
<evidence type="ECO:0000259" key="7">
    <source>
        <dbReference type="Pfam" id="PF02525"/>
    </source>
</evidence>
<accession>A0ABT4X7V0</accession>
<dbReference type="NCBIfam" id="NF010075">
    <property type="entry name" value="PRK13556.1"/>
    <property type="match status" value="1"/>
</dbReference>
<dbReference type="EC" id="1.7.1.17" evidence="6"/>
<dbReference type="HAMAP" id="MF_01216">
    <property type="entry name" value="Azoreductase_type1"/>
    <property type="match status" value="1"/>
</dbReference>
<dbReference type="Gene3D" id="3.40.50.360">
    <property type="match status" value="1"/>
</dbReference>
<comment type="caution">
    <text evidence="6">Lacks conserved residue(s) required for the propagation of feature annotation.</text>
</comment>
<name>A0ABT4X7V0_9BACI</name>
<comment type="cofactor">
    <cofactor evidence="6">
        <name>FMN</name>
        <dbReference type="ChEBI" id="CHEBI:58210"/>
    </cofactor>
    <text evidence="6">Binds 1 FMN per subunit.</text>
</comment>
<sequence>MTTILFVKANDRTAEEAVSVKLYNAFLNSFKESHPDEEIIELDLYQENLPYLGRNMINGTFKKGKGMELTKDEAEAVAVADQYLNQFIKADKIVFAFPLWNFTVPAVLHTYIDYLSRAGVTFTYTPEGPKGLMKDKKVALLNARGGIYSEGPMAAMEMSLNYMKTVMGFFGVENLHTIVIEGHNAAPDQAQKMIEDGLTEAKKIAAIF</sequence>
<keyword evidence="9" id="KW-1185">Reference proteome</keyword>
<comment type="catalytic activity">
    <reaction evidence="6">
        <text>2 a quinone + NADH + H(+) = 2 a 1,4-benzosemiquinone + NAD(+)</text>
        <dbReference type="Rhea" id="RHEA:65952"/>
        <dbReference type="ChEBI" id="CHEBI:15378"/>
        <dbReference type="ChEBI" id="CHEBI:57540"/>
        <dbReference type="ChEBI" id="CHEBI:57945"/>
        <dbReference type="ChEBI" id="CHEBI:132124"/>
        <dbReference type="ChEBI" id="CHEBI:134225"/>
    </reaction>
</comment>
<keyword evidence="4 6" id="KW-0520">NAD</keyword>
<dbReference type="EMBL" id="JAQKAB010000010">
    <property type="protein sequence ID" value="MDA7027809.1"/>
    <property type="molecule type" value="Genomic_DNA"/>
</dbReference>
<dbReference type="PANTHER" id="PTHR43741">
    <property type="entry name" value="FMN-DEPENDENT NADH-AZOREDUCTASE 1"/>
    <property type="match status" value="1"/>
</dbReference>
<evidence type="ECO:0000313" key="9">
    <source>
        <dbReference type="Proteomes" id="UP001211894"/>
    </source>
</evidence>
<dbReference type="EC" id="1.6.5.-" evidence="6"/>
<evidence type="ECO:0000256" key="3">
    <source>
        <dbReference type="ARBA" id="ARBA00023002"/>
    </source>
</evidence>
<comment type="function">
    <text evidence="6">Quinone reductase that provides resistance to thiol-specific stress caused by electrophilic quinones.</text>
</comment>
<dbReference type="Pfam" id="PF02525">
    <property type="entry name" value="Flavodoxin_2"/>
    <property type="match status" value="1"/>
</dbReference>
<keyword evidence="1 6" id="KW-0285">Flavoprotein</keyword>
<dbReference type="PANTHER" id="PTHR43741:SF4">
    <property type="entry name" value="FMN-DEPENDENT NADH:QUINONE OXIDOREDUCTASE"/>
    <property type="match status" value="1"/>
</dbReference>
<evidence type="ECO:0000256" key="5">
    <source>
        <dbReference type="ARBA" id="ARBA00048542"/>
    </source>
</evidence>
<keyword evidence="2 6" id="KW-0288">FMN</keyword>
<comment type="catalytic activity">
    <reaction evidence="5">
        <text>N,N-dimethyl-1,4-phenylenediamine + anthranilate + 2 NAD(+) = 2-(4-dimethylaminophenyl)diazenylbenzoate + 2 NADH + 2 H(+)</text>
        <dbReference type="Rhea" id="RHEA:55872"/>
        <dbReference type="ChEBI" id="CHEBI:15378"/>
        <dbReference type="ChEBI" id="CHEBI:15783"/>
        <dbReference type="ChEBI" id="CHEBI:16567"/>
        <dbReference type="ChEBI" id="CHEBI:57540"/>
        <dbReference type="ChEBI" id="CHEBI:57945"/>
        <dbReference type="ChEBI" id="CHEBI:71579"/>
        <dbReference type="EC" id="1.7.1.17"/>
    </reaction>
    <physiologicalReaction direction="right-to-left" evidence="5">
        <dbReference type="Rhea" id="RHEA:55874"/>
    </physiologicalReaction>
</comment>
<dbReference type="InterPro" id="IPR003680">
    <property type="entry name" value="Flavodoxin_fold"/>
</dbReference>
<dbReference type="InterPro" id="IPR023048">
    <property type="entry name" value="NADH:quinone_OxRdtase_FMN_depd"/>
</dbReference>
<comment type="caution">
    <text evidence="8">The sequence shown here is derived from an EMBL/GenBank/DDBJ whole genome shotgun (WGS) entry which is preliminary data.</text>
</comment>
<keyword evidence="3 6" id="KW-0560">Oxidoreductase</keyword>
<dbReference type="Proteomes" id="UP001211894">
    <property type="component" value="Unassembled WGS sequence"/>
</dbReference>
<evidence type="ECO:0000313" key="8">
    <source>
        <dbReference type="EMBL" id="MDA7027809.1"/>
    </source>
</evidence>
<gene>
    <name evidence="6" type="primary">azoR</name>
    <name evidence="8" type="ORF">PJ311_14605</name>
</gene>
<evidence type="ECO:0000256" key="6">
    <source>
        <dbReference type="HAMAP-Rule" id="MF_01216"/>
    </source>
</evidence>
<proteinExistence type="inferred from homology"/>
<feature type="domain" description="Flavodoxin-like fold" evidence="7">
    <location>
        <begin position="3"/>
        <end position="203"/>
    </location>
</feature>
<evidence type="ECO:0000256" key="2">
    <source>
        <dbReference type="ARBA" id="ARBA00022643"/>
    </source>
</evidence>